<keyword evidence="1" id="KW-1133">Transmembrane helix</keyword>
<dbReference type="EMBL" id="HG994357">
    <property type="protein sequence ID" value="CAF2125574.1"/>
    <property type="molecule type" value="Genomic_DNA"/>
</dbReference>
<keyword evidence="1" id="KW-0812">Transmembrane</keyword>
<protein>
    <submittedName>
        <fullName evidence="2">(rape) hypothetical protein</fullName>
    </submittedName>
</protein>
<evidence type="ECO:0000256" key="1">
    <source>
        <dbReference type="SAM" id="Phobius"/>
    </source>
</evidence>
<accession>A0A816WGA6</accession>
<reference evidence="2" key="1">
    <citation type="submission" date="2021-01" db="EMBL/GenBank/DDBJ databases">
        <authorList>
            <consortium name="Genoscope - CEA"/>
            <person name="William W."/>
        </authorList>
    </citation>
    <scope>NUCLEOTIDE SEQUENCE</scope>
</reference>
<proteinExistence type="predicted"/>
<name>A0A816WGA6_BRANA</name>
<evidence type="ECO:0000313" key="2">
    <source>
        <dbReference type="EMBL" id="CAF2125574.1"/>
    </source>
</evidence>
<gene>
    <name evidence="2" type="ORF">DARMORV10_A03P30950.1</name>
</gene>
<sequence>MRYFQVAKYVITYLLIFYRNIFSLTIKRYGLYFQI</sequence>
<dbReference type="Gramene" id="CDX90927">
    <property type="protein sequence ID" value="CDX90927"/>
    <property type="gene ID" value="GSBRNA2T00151666001"/>
</dbReference>
<dbReference type="Proteomes" id="UP001295469">
    <property type="component" value="Chromosome A03"/>
</dbReference>
<dbReference type="AlphaFoldDB" id="A0A816WGA6"/>
<keyword evidence="1" id="KW-0472">Membrane</keyword>
<feature type="transmembrane region" description="Helical" evidence="1">
    <location>
        <begin position="6"/>
        <end position="26"/>
    </location>
</feature>
<organism evidence="2">
    <name type="scientific">Brassica napus</name>
    <name type="common">Rape</name>
    <dbReference type="NCBI Taxonomy" id="3708"/>
    <lineage>
        <taxon>Eukaryota</taxon>
        <taxon>Viridiplantae</taxon>
        <taxon>Streptophyta</taxon>
        <taxon>Embryophyta</taxon>
        <taxon>Tracheophyta</taxon>
        <taxon>Spermatophyta</taxon>
        <taxon>Magnoliopsida</taxon>
        <taxon>eudicotyledons</taxon>
        <taxon>Gunneridae</taxon>
        <taxon>Pentapetalae</taxon>
        <taxon>rosids</taxon>
        <taxon>malvids</taxon>
        <taxon>Brassicales</taxon>
        <taxon>Brassicaceae</taxon>
        <taxon>Brassiceae</taxon>
        <taxon>Brassica</taxon>
    </lineage>
</organism>